<keyword evidence="7" id="KW-0067">ATP-binding</keyword>
<dbReference type="SUPFAM" id="SSF55874">
    <property type="entry name" value="ATPase domain of HSP90 chaperone/DNA topoisomerase II/histidine kinase"/>
    <property type="match status" value="1"/>
</dbReference>
<dbReference type="RefSeq" id="WP_165871247.1">
    <property type="nucleotide sequence ID" value="NZ_JBLJBI010000012.1"/>
</dbReference>
<dbReference type="Proteomes" id="UP000294614">
    <property type="component" value="Unassembled WGS sequence"/>
</dbReference>
<dbReference type="PROSITE" id="PS51257">
    <property type="entry name" value="PROKAR_LIPOPROTEIN"/>
    <property type="match status" value="1"/>
</dbReference>
<evidence type="ECO:0000256" key="1">
    <source>
        <dbReference type="ARBA" id="ARBA00000085"/>
    </source>
</evidence>
<feature type="transmembrane region" description="Helical" evidence="9">
    <location>
        <begin position="319"/>
        <end position="342"/>
    </location>
</feature>
<dbReference type="CDD" id="cd00082">
    <property type="entry name" value="HisKA"/>
    <property type="match status" value="1"/>
</dbReference>
<dbReference type="SMART" id="SM00387">
    <property type="entry name" value="HATPase_c"/>
    <property type="match status" value="1"/>
</dbReference>
<dbReference type="PRINTS" id="PR00344">
    <property type="entry name" value="BCTRLSENSOR"/>
</dbReference>
<dbReference type="InterPro" id="IPR036890">
    <property type="entry name" value="HATPase_C_sf"/>
</dbReference>
<evidence type="ECO:0000256" key="6">
    <source>
        <dbReference type="ARBA" id="ARBA00022777"/>
    </source>
</evidence>
<dbReference type="EC" id="2.7.13.3" evidence="2"/>
<dbReference type="InterPro" id="IPR003594">
    <property type="entry name" value="HATPase_dom"/>
</dbReference>
<keyword evidence="12" id="KW-1185">Reference proteome</keyword>
<dbReference type="PANTHER" id="PTHR43065">
    <property type="entry name" value="SENSOR HISTIDINE KINASE"/>
    <property type="match status" value="1"/>
</dbReference>
<organism evidence="11 12">
    <name type="scientific">Seleniivibrio woodruffii</name>
    <dbReference type="NCBI Taxonomy" id="1078050"/>
    <lineage>
        <taxon>Bacteria</taxon>
        <taxon>Pseudomonadati</taxon>
        <taxon>Deferribacterota</taxon>
        <taxon>Deferribacteres</taxon>
        <taxon>Deferribacterales</taxon>
        <taxon>Geovibrionaceae</taxon>
        <taxon>Seleniivibrio</taxon>
    </lineage>
</organism>
<evidence type="ECO:0000256" key="4">
    <source>
        <dbReference type="ARBA" id="ARBA00022679"/>
    </source>
</evidence>
<proteinExistence type="predicted"/>
<dbReference type="GO" id="GO:0005524">
    <property type="term" value="F:ATP binding"/>
    <property type="evidence" value="ECO:0007669"/>
    <property type="project" value="UniProtKB-KW"/>
</dbReference>
<reference evidence="11 12" key="1">
    <citation type="submission" date="2019-03" db="EMBL/GenBank/DDBJ databases">
        <title>Genomic Encyclopedia of Type Strains, Phase IV (KMG-IV): sequencing the most valuable type-strain genomes for metagenomic binning, comparative biology and taxonomic classification.</title>
        <authorList>
            <person name="Goeker M."/>
        </authorList>
    </citation>
    <scope>NUCLEOTIDE SEQUENCE [LARGE SCALE GENOMIC DNA]</scope>
    <source>
        <strain evidence="11 12">DSM 24984</strain>
    </source>
</reference>
<name>A0A4R1KA25_9BACT</name>
<keyword evidence="9" id="KW-0812">Transmembrane</keyword>
<keyword evidence="5" id="KW-0547">Nucleotide-binding</keyword>
<dbReference type="SUPFAM" id="SSF47384">
    <property type="entry name" value="Homodimeric domain of signal transducing histidine kinase"/>
    <property type="match status" value="1"/>
</dbReference>
<dbReference type="Gene3D" id="3.30.565.10">
    <property type="entry name" value="Histidine kinase-like ATPase, C-terminal domain"/>
    <property type="match status" value="1"/>
</dbReference>
<feature type="transmembrane region" description="Helical" evidence="9">
    <location>
        <begin position="6"/>
        <end position="24"/>
    </location>
</feature>
<dbReference type="AlphaFoldDB" id="A0A4R1KA25"/>
<keyword evidence="4" id="KW-0808">Transferase</keyword>
<evidence type="ECO:0000313" key="11">
    <source>
        <dbReference type="EMBL" id="TCK60887.1"/>
    </source>
</evidence>
<dbReference type="GO" id="GO:0000155">
    <property type="term" value="F:phosphorelay sensor kinase activity"/>
    <property type="evidence" value="ECO:0007669"/>
    <property type="project" value="InterPro"/>
</dbReference>
<dbReference type="Pfam" id="PF02518">
    <property type="entry name" value="HATPase_c"/>
    <property type="match status" value="1"/>
</dbReference>
<evidence type="ECO:0000259" key="10">
    <source>
        <dbReference type="PROSITE" id="PS50109"/>
    </source>
</evidence>
<dbReference type="Gene3D" id="1.10.287.130">
    <property type="match status" value="1"/>
</dbReference>
<keyword evidence="6 11" id="KW-0418">Kinase</keyword>
<comment type="catalytic activity">
    <reaction evidence="1">
        <text>ATP + protein L-histidine = ADP + protein N-phospho-L-histidine.</text>
        <dbReference type="EC" id="2.7.13.3"/>
    </reaction>
</comment>
<dbReference type="PROSITE" id="PS50109">
    <property type="entry name" value="HIS_KIN"/>
    <property type="match status" value="1"/>
</dbReference>
<evidence type="ECO:0000256" key="5">
    <source>
        <dbReference type="ARBA" id="ARBA00022741"/>
    </source>
</evidence>
<feature type="domain" description="Histidine kinase" evidence="10">
    <location>
        <begin position="388"/>
        <end position="608"/>
    </location>
</feature>
<evidence type="ECO:0000256" key="7">
    <source>
        <dbReference type="ARBA" id="ARBA00022840"/>
    </source>
</evidence>
<keyword evidence="9" id="KW-0472">Membrane</keyword>
<accession>A0A4R1KA25</accession>
<evidence type="ECO:0000256" key="2">
    <source>
        <dbReference type="ARBA" id="ARBA00012438"/>
    </source>
</evidence>
<dbReference type="InterPro" id="IPR004358">
    <property type="entry name" value="Sig_transdc_His_kin-like_C"/>
</dbReference>
<keyword evidence="3" id="KW-0597">Phosphoprotein</keyword>
<keyword evidence="8" id="KW-0902">Two-component regulatory system</keyword>
<dbReference type="InterPro" id="IPR005467">
    <property type="entry name" value="His_kinase_dom"/>
</dbReference>
<evidence type="ECO:0000313" key="12">
    <source>
        <dbReference type="Proteomes" id="UP000294614"/>
    </source>
</evidence>
<evidence type="ECO:0000256" key="9">
    <source>
        <dbReference type="SAM" id="Phobius"/>
    </source>
</evidence>
<evidence type="ECO:0000256" key="3">
    <source>
        <dbReference type="ARBA" id="ARBA00022553"/>
    </source>
</evidence>
<sequence>MKTKTVIIIITLIACELIFFFGLGKARDIFLNQHLKDETALLSSSYTSGITNARNISNAFYNVIINSDHGILQLFAEADKASPERKEEIKRLMQQKLRSIYEQQVKLGLKQLQFHTRDSDNFLLMSVDVNGSGPVISSKLTVETANRMVRYTEAFEEGGTFNGVRFVYPLVYNSVHIGSLELGVSAVYLAENMNSFGSGTYDFIVKKTAVGADSSRKPGFSYAQSELAENYLRENVSYEYLQDNAAVFGSIEEYLYACEIFKPIIQNRLTSGEPFSEHTVINGKEITASFLPISNILDQQVAYFIKMSRDNKFSYIVRLYQLALFIGSVTILLIFGTVFLAMQNSYKSEMLRIVLDEKLKEHENRLYIKEQMLFQQSKLATLGEMFSALAHQWKQPLNILAMYVQNMTDEEVDEKEKARREDIVEKCMAQITFMSETINDFMDFIQPSNSLDMKMDMVRTADEVLKLLQPALQKKKIEISVDSGGKKSVFASANPNEFKHVMVNLLNNAKDAIMEVKEKDKMFVGRISIEMEEKDGACYMRIGDNAGGISPEIVEKIFTPYFTTKKKKEGSGLGLYMCKKIIQKHSGDFTVRNENGGAVFEIKLPSVKS</sequence>
<dbReference type="InterPro" id="IPR003661">
    <property type="entry name" value="HisK_dim/P_dom"/>
</dbReference>
<gene>
    <name evidence="11" type="ORF">C8D98_1766</name>
</gene>
<keyword evidence="9" id="KW-1133">Transmembrane helix</keyword>
<protein>
    <recommendedName>
        <fullName evidence="2">histidine kinase</fullName>
        <ecNumber evidence="2">2.7.13.3</ecNumber>
    </recommendedName>
</protein>
<dbReference type="InterPro" id="IPR036097">
    <property type="entry name" value="HisK_dim/P_sf"/>
</dbReference>
<dbReference type="EMBL" id="SMGG01000004">
    <property type="protein sequence ID" value="TCK60887.1"/>
    <property type="molecule type" value="Genomic_DNA"/>
</dbReference>
<dbReference type="PANTHER" id="PTHR43065:SF10">
    <property type="entry name" value="PEROXIDE STRESS-ACTIVATED HISTIDINE KINASE MAK3"/>
    <property type="match status" value="1"/>
</dbReference>
<evidence type="ECO:0000256" key="8">
    <source>
        <dbReference type="ARBA" id="ARBA00023012"/>
    </source>
</evidence>
<comment type="caution">
    <text evidence="11">The sequence shown here is derived from an EMBL/GenBank/DDBJ whole genome shotgun (WGS) entry which is preliminary data.</text>
</comment>